<dbReference type="AlphaFoldDB" id="A0AAW7KB59"/>
<organism evidence="1 2">
    <name type="scientific">Yersinia nurmii</name>
    <dbReference type="NCBI Taxonomy" id="685706"/>
    <lineage>
        <taxon>Bacteria</taxon>
        <taxon>Pseudomonadati</taxon>
        <taxon>Pseudomonadota</taxon>
        <taxon>Gammaproteobacteria</taxon>
        <taxon>Enterobacterales</taxon>
        <taxon>Yersiniaceae</taxon>
        <taxon>Yersinia</taxon>
    </lineage>
</organism>
<sequence length="131" mass="14697">MLTIPLSLCVYNDMAITVYPVETGLDTDIAHTKLKNVYIVGIRNKNKKIVCSAIFLSSIENNKDGKLAEVVMEILKQHSPTEKLIKDIDSMPTGKIMWDMKDGSIVDVLSESELNKLYFDFYLKHSVSGNA</sequence>
<evidence type="ECO:0000313" key="1">
    <source>
        <dbReference type="EMBL" id="MDN0089385.1"/>
    </source>
</evidence>
<gene>
    <name evidence="1" type="ORF">QVN42_18730</name>
</gene>
<dbReference type="RefSeq" id="WP_289818378.1">
    <property type="nucleotide sequence ID" value="NZ_JAUEHU010000034.1"/>
</dbReference>
<comment type="caution">
    <text evidence="1">The sequence shown here is derived from an EMBL/GenBank/DDBJ whole genome shotgun (WGS) entry which is preliminary data.</text>
</comment>
<dbReference type="Proteomes" id="UP001167864">
    <property type="component" value="Unassembled WGS sequence"/>
</dbReference>
<evidence type="ECO:0000313" key="2">
    <source>
        <dbReference type="Proteomes" id="UP001167864"/>
    </source>
</evidence>
<reference evidence="1" key="1">
    <citation type="submission" date="2023-06" db="EMBL/GenBank/DDBJ databases">
        <authorList>
            <person name="Polev D.E."/>
            <person name="Saitova A.T."/>
            <person name="Bogumilchik E.A."/>
            <person name="Kokorina G.I."/>
            <person name="Voskresenskaia E.A."/>
        </authorList>
    </citation>
    <scope>NUCLEOTIDE SEQUENCE</scope>
    <source>
        <strain evidence="1">2145 StPb PI</strain>
    </source>
</reference>
<proteinExistence type="predicted"/>
<dbReference type="EMBL" id="JAUEHU010000034">
    <property type="protein sequence ID" value="MDN0089385.1"/>
    <property type="molecule type" value="Genomic_DNA"/>
</dbReference>
<protein>
    <submittedName>
        <fullName evidence="1">Negative control protein of sporulation</fullName>
    </submittedName>
</protein>
<name>A0AAW7KB59_9GAMM</name>
<accession>A0AAW7KB59</accession>